<dbReference type="AlphaFoldDB" id="A0A2B7Y1J5"/>
<dbReference type="Proteomes" id="UP000224634">
    <property type="component" value="Unassembled WGS sequence"/>
</dbReference>
<gene>
    <name evidence="3" type="ORF">AJ80_05662</name>
</gene>
<feature type="compositionally biased region" description="Polar residues" evidence="1">
    <location>
        <begin position="127"/>
        <end position="149"/>
    </location>
</feature>
<feature type="region of interest" description="Disordered" evidence="1">
    <location>
        <begin position="508"/>
        <end position="527"/>
    </location>
</feature>
<dbReference type="OrthoDB" id="4188428at2759"/>
<dbReference type="EMBL" id="PDNA01000085">
    <property type="protein sequence ID" value="PGH15150.1"/>
    <property type="molecule type" value="Genomic_DNA"/>
</dbReference>
<keyword evidence="4" id="KW-1185">Reference proteome</keyword>
<evidence type="ECO:0000256" key="1">
    <source>
        <dbReference type="SAM" id="MobiDB-lite"/>
    </source>
</evidence>
<feature type="region of interest" description="Disordered" evidence="1">
    <location>
        <begin position="1"/>
        <end position="53"/>
    </location>
</feature>
<feature type="compositionally biased region" description="Basic residues" evidence="1">
    <location>
        <begin position="387"/>
        <end position="400"/>
    </location>
</feature>
<evidence type="ECO:0000313" key="4">
    <source>
        <dbReference type="Proteomes" id="UP000224634"/>
    </source>
</evidence>
<feature type="compositionally biased region" description="Low complexity" evidence="1">
    <location>
        <begin position="367"/>
        <end position="377"/>
    </location>
</feature>
<evidence type="ECO:0000313" key="3">
    <source>
        <dbReference type="EMBL" id="PGH15150.1"/>
    </source>
</evidence>
<feature type="compositionally biased region" description="Polar residues" evidence="1">
    <location>
        <begin position="1"/>
        <end position="10"/>
    </location>
</feature>
<keyword evidence="2" id="KW-0472">Membrane</keyword>
<feature type="region of interest" description="Disordered" evidence="1">
    <location>
        <begin position="127"/>
        <end position="207"/>
    </location>
</feature>
<keyword evidence="2" id="KW-1133">Transmembrane helix</keyword>
<feature type="compositionally biased region" description="Polar residues" evidence="1">
    <location>
        <begin position="39"/>
        <end position="53"/>
    </location>
</feature>
<organism evidence="3 4">
    <name type="scientific">Polytolypa hystricis (strain UAMH7299)</name>
    <dbReference type="NCBI Taxonomy" id="1447883"/>
    <lineage>
        <taxon>Eukaryota</taxon>
        <taxon>Fungi</taxon>
        <taxon>Dikarya</taxon>
        <taxon>Ascomycota</taxon>
        <taxon>Pezizomycotina</taxon>
        <taxon>Eurotiomycetes</taxon>
        <taxon>Eurotiomycetidae</taxon>
        <taxon>Onygenales</taxon>
        <taxon>Onygenales incertae sedis</taxon>
        <taxon>Polytolypa</taxon>
    </lineage>
</organism>
<protein>
    <submittedName>
        <fullName evidence="3">Uncharacterized protein</fullName>
    </submittedName>
</protein>
<reference evidence="3 4" key="1">
    <citation type="submission" date="2017-10" db="EMBL/GenBank/DDBJ databases">
        <title>Comparative genomics in systemic dimorphic fungi from Ajellomycetaceae.</title>
        <authorList>
            <person name="Munoz J.F."/>
            <person name="Mcewen J.G."/>
            <person name="Clay O.K."/>
            <person name="Cuomo C.A."/>
        </authorList>
    </citation>
    <scope>NUCLEOTIDE SEQUENCE [LARGE SCALE GENOMIC DNA]</scope>
    <source>
        <strain evidence="3 4">UAMH7299</strain>
    </source>
</reference>
<proteinExistence type="predicted"/>
<sequence>MSTDSITTFNGRRCTKVPRLAASQPTSPPSSTTSVDLGDSSTSTVLDPTLLPTNIAPTIPPSATTVIPDIPPAVDPVATDSVTDDSITDDAITDDAITDDAITGDSVTIDPAPVIIPTLTSPTTIVIPSPSLTESPAPTSDPIESTVPSQFLLPSETTSTEERQTSSPSRETAQTQESAQMETMEPTMMPSPEGSESTTNEENPRQNLGPIIGGTMAAVVVIFLCVALFLFYRRKTRRRRITQQVIVHRSTAFDKRAEAGYFVPCAESRSSVASSIYTQVEDPNTRPVITDRVARYFNNATNPALSHMTTLRGKAAARLGRLGLGNRLGSSKENNWQQLPSPTPSRTPSSRRFSVNSVEISNPFLDPPGTIDPDGGPLQRPPTPHYPHSRSARALSRRSRSVPAVPGYPPVPHVVRNSRIESRIPSPFLGLPLNFGFRVESPTLVDRISFDTRMYSDSSLDGSVVMLPGVSSNNTSRSSHQASASDISRWRMEREAFDTALTARRSDPFDLERPMSKVSGNSASTPSLDNGRAVIMSVFSSKPRLVP</sequence>
<evidence type="ECO:0000256" key="2">
    <source>
        <dbReference type="SAM" id="Phobius"/>
    </source>
</evidence>
<feature type="compositionally biased region" description="Polar residues" evidence="1">
    <location>
        <begin position="518"/>
        <end position="527"/>
    </location>
</feature>
<dbReference type="STRING" id="1447883.A0A2B7Y1J5"/>
<name>A0A2B7Y1J5_POLH7</name>
<comment type="caution">
    <text evidence="3">The sequence shown here is derived from an EMBL/GenBank/DDBJ whole genome shotgun (WGS) entry which is preliminary data.</text>
</comment>
<feature type="transmembrane region" description="Helical" evidence="2">
    <location>
        <begin position="211"/>
        <end position="232"/>
    </location>
</feature>
<feature type="region of interest" description="Disordered" evidence="1">
    <location>
        <begin position="324"/>
        <end position="404"/>
    </location>
</feature>
<keyword evidence="2" id="KW-0812">Transmembrane</keyword>
<accession>A0A2B7Y1J5</accession>
<feature type="compositionally biased region" description="Low complexity" evidence="1">
    <location>
        <begin position="181"/>
        <end position="197"/>
    </location>
</feature>